<dbReference type="HAMAP" id="MF_00612">
    <property type="entry name" value="UPF0225"/>
    <property type="match status" value="1"/>
</dbReference>
<gene>
    <name evidence="4" type="ORF">GCM10007350_21230</name>
</gene>
<name>A0ABQ3H0M9_9NEIS</name>
<dbReference type="InterPro" id="IPR023006">
    <property type="entry name" value="YchJ-like"/>
</dbReference>
<dbReference type="Pfam" id="PF02810">
    <property type="entry name" value="SEC-C"/>
    <property type="match status" value="1"/>
</dbReference>
<evidence type="ECO:0000313" key="4">
    <source>
        <dbReference type="EMBL" id="GHD63573.1"/>
    </source>
</evidence>
<dbReference type="EMBL" id="BMYO01000005">
    <property type="protein sequence ID" value="GHD63573.1"/>
    <property type="molecule type" value="Genomic_DNA"/>
</dbReference>
<evidence type="ECO:0000256" key="2">
    <source>
        <dbReference type="HAMAP-Rule" id="MF_00612"/>
    </source>
</evidence>
<reference evidence="5" key="1">
    <citation type="journal article" date="2019" name="Int. J. Syst. Evol. Microbiol.">
        <title>The Global Catalogue of Microorganisms (GCM) 10K type strain sequencing project: providing services to taxonomists for standard genome sequencing and annotation.</title>
        <authorList>
            <consortium name="The Broad Institute Genomics Platform"/>
            <consortium name="The Broad Institute Genome Sequencing Center for Infectious Disease"/>
            <person name="Wu L."/>
            <person name="Ma J."/>
        </authorList>
    </citation>
    <scope>NUCLEOTIDE SEQUENCE [LARGE SCALE GENOMIC DNA]</scope>
    <source>
        <strain evidence="5">KCTC 23701</strain>
    </source>
</reference>
<protein>
    <recommendedName>
        <fullName evidence="2">UPF0225 protein GCM10007350_21230</fullName>
    </recommendedName>
</protein>
<organism evidence="4 5">
    <name type="scientific">Jeongeupia chitinilytica</name>
    <dbReference type="NCBI Taxonomy" id="1041641"/>
    <lineage>
        <taxon>Bacteria</taxon>
        <taxon>Pseudomonadati</taxon>
        <taxon>Pseudomonadota</taxon>
        <taxon>Betaproteobacteria</taxon>
        <taxon>Neisseriales</taxon>
        <taxon>Chitinibacteraceae</taxon>
        <taxon>Jeongeupia</taxon>
    </lineage>
</organism>
<dbReference type="SUPFAM" id="SSF54427">
    <property type="entry name" value="NTF2-like"/>
    <property type="match status" value="1"/>
</dbReference>
<accession>A0ABQ3H0M9</accession>
<dbReference type="InterPro" id="IPR004027">
    <property type="entry name" value="SEC_C_motif"/>
</dbReference>
<dbReference type="Proteomes" id="UP000604737">
    <property type="component" value="Unassembled WGS sequence"/>
</dbReference>
<dbReference type="Pfam" id="PF17775">
    <property type="entry name" value="YchJ_M-like"/>
    <property type="match status" value="1"/>
</dbReference>
<evidence type="ECO:0000313" key="5">
    <source>
        <dbReference type="Proteomes" id="UP000604737"/>
    </source>
</evidence>
<dbReference type="RefSeq" id="WP_189460596.1">
    <property type="nucleotide sequence ID" value="NZ_BMYO01000005.1"/>
</dbReference>
<feature type="domain" description="YchJ-like middle NTF2-like" evidence="3">
    <location>
        <begin position="34"/>
        <end position="128"/>
    </location>
</feature>
<dbReference type="InterPro" id="IPR032710">
    <property type="entry name" value="NTF2-like_dom_sf"/>
</dbReference>
<evidence type="ECO:0000259" key="3">
    <source>
        <dbReference type="Pfam" id="PF17775"/>
    </source>
</evidence>
<comment type="similarity">
    <text evidence="1 2">Belongs to the UPF0225 family.</text>
</comment>
<dbReference type="Gene3D" id="3.10.450.50">
    <property type="match status" value="1"/>
</dbReference>
<keyword evidence="5" id="KW-1185">Reference proteome</keyword>
<dbReference type="InterPro" id="IPR048469">
    <property type="entry name" value="YchJ-like_M"/>
</dbReference>
<comment type="caution">
    <text evidence="4">The sequence shown here is derived from an EMBL/GenBank/DDBJ whole genome shotgun (WGS) entry which is preliminary data.</text>
</comment>
<evidence type="ECO:0000256" key="1">
    <source>
        <dbReference type="ARBA" id="ARBA00010839"/>
    </source>
</evidence>
<proteinExistence type="inferred from homology"/>
<sequence>MSKRKPQPGDCPCGSGLIYAACCGRYHAGQPAPDAEALMRSRYCAYVLGLEPYLLASWAPETRPASLGLADDAPIKWLRLEVAGHFPAGDTAEVAFTAFYKAGGKAERLTERSRFRRDPQAGWLYIDGDVDAG</sequence>